<feature type="transmembrane region" description="Helical" evidence="5">
    <location>
        <begin position="290"/>
        <end position="315"/>
    </location>
</feature>
<sequence length="438" mass="46092">MIPSPSPQLQRELGVFGAIMMGLGSIIGTGVFVSIGIAAGIAGPAVILAVAIGALVAICNGLNSAQLAANHAVSGGTYEYGYKYLNSWLGFTAGWMFLVAKSASAATAALGFAGYLLNAFRISNRNLLVAIALIAVALFTVIILTGIKRSNLANIIIVSITLLSLGFFIIAGLPRLASQGLTNLTPFFATPNQETVNPITAVLHASALMFVAYTGYGRIATLGEEVREPRKTIPKAIILTMIVTMLLYIVVAIVSVGTVGADTLSQAATSKAAPLEVAARSFRIPGSSQIIAIGAITAMLGVLLNLILGLSRVVLAMGRRGDLPRVFGRLNETGTTPFWAVVIVGIAIALLVLIGNVKTTWSFSAFSVLIYYAITNLAALAIPSEGRLYPKAIAWLGLLACLFLAFWVEQQIWLTGLGLIIAGLIWHRVAQTVRNRND</sequence>
<evidence type="ECO:0000256" key="5">
    <source>
        <dbReference type="SAM" id="Phobius"/>
    </source>
</evidence>
<feature type="transmembrane region" description="Helical" evidence="5">
    <location>
        <begin position="336"/>
        <end position="355"/>
    </location>
</feature>
<accession>A0ABV4XIN7</accession>
<feature type="transmembrane region" description="Helical" evidence="5">
    <location>
        <begin position="127"/>
        <end position="145"/>
    </location>
</feature>
<evidence type="ECO:0000256" key="3">
    <source>
        <dbReference type="ARBA" id="ARBA00022989"/>
    </source>
</evidence>
<proteinExistence type="predicted"/>
<dbReference type="PANTHER" id="PTHR42770">
    <property type="entry name" value="AMINO ACID TRANSPORTER-RELATED"/>
    <property type="match status" value="1"/>
</dbReference>
<comment type="subcellular location">
    <subcellularLocation>
        <location evidence="1">Membrane</location>
        <topology evidence="1">Multi-pass membrane protein</topology>
    </subcellularLocation>
</comment>
<keyword evidence="2 5" id="KW-0812">Transmembrane</keyword>
<dbReference type="InterPro" id="IPR050367">
    <property type="entry name" value="APC_superfamily"/>
</dbReference>
<feature type="transmembrane region" description="Helical" evidence="5">
    <location>
        <begin position="196"/>
        <end position="216"/>
    </location>
</feature>
<feature type="transmembrane region" description="Helical" evidence="5">
    <location>
        <begin position="88"/>
        <end position="115"/>
    </location>
</feature>
<keyword evidence="3 5" id="KW-1133">Transmembrane helix</keyword>
<dbReference type="RefSeq" id="WP_413261239.1">
    <property type="nucleotide sequence ID" value="NZ_JBHFNR010000012.1"/>
</dbReference>
<evidence type="ECO:0000256" key="2">
    <source>
        <dbReference type="ARBA" id="ARBA00022692"/>
    </source>
</evidence>
<feature type="transmembrane region" description="Helical" evidence="5">
    <location>
        <begin position="361"/>
        <end position="381"/>
    </location>
</feature>
<feature type="transmembrane region" description="Helical" evidence="5">
    <location>
        <begin position="412"/>
        <end position="430"/>
    </location>
</feature>
<evidence type="ECO:0000313" key="8">
    <source>
        <dbReference type="Proteomes" id="UP001576784"/>
    </source>
</evidence>
<reference evidence="7 8" key="1">
    <citation type="submission" date="2024-09" db="EMBL/GenBank/DDBJ databases">
        <title>Floridaenema gen nov. (Aerosakkonemataceae, Aerosakkonematales ord. nov., Cyanobacteria) from benthic tropical and subtropical fresh waters, with the description of four new species.</title>
        <authorList>
            <person name="Moretto J.A."/>
            <person name="Berthold D.E."/>
            <person name="Lefler F.W."/>
            <person name="Huang I.-S."/>
            <person name="Laughinghouse H. IV."/>
        </authorList>
    </citation>
    <scope>NUCLEOTIDE SEQUENCE [LARGE SCALE GENOMIC DNA]</scope>
    <source>
        <strain evidence="7 8">BLCC-F50</strain>
    </source>
</reference>
<dbReference type="Gene3D" id="1.20.1740.10">
    <property type="entry name" value="Amino acid/polyamine transporter I"/>
    <property type="match status" value="1"/>
</dbReference>
<dbReference type="EMBL" id="JBHFNR010000012">
    <property type="protein sequence ID" value="MFB2891562.1"/>
    <property type="molecule type" value="Genomic_DNA"/>
</dbReference>
<dbReference type="Pfam" id="PF00324">
    <property type="entry name" value="AA_permease"/>
    <property type="match status" value="1"/>
</dbReference>
<evidence type="ECO:0000256" key="1">
    <source>
        <dbReference type="ARBA" id="ARBA00004141"/>
    </source>
</evidence>
<evidence type="ECO:0000259" key="6">
    <source>
        <dbReference type="Pfam" id="PF00324"/>
    </source>
</evidence>
<feature type="transmembrane region" description="Helical" evidence="5">
    <location>
        <begin position="152"/>
        <end position="176"/>
    </location>
</feature>
<evidence type="ECO:0000313" key="7">
    <source>
        <dbReference type="EMBL" id="MFB2891562.1"/>
    </source>
</evidence>
<dbReference type="PANTHER" id="PTHR42770:SF7">
    <property type="entry name" value="MEMBRANE PROTEIN"/>
    <property type="match status" value="1"/>
</dbReference>
<keyword evidence="4 5" id="KW-0472">Membrane</keyword>
<dbReference type="PIRSF" id="PIRSF006060">
    <property type="entry name" value="AA_transporter"/>
    <property type="match status" value="1"/>
</dbReference>
<protein>
    <submittedName>
        <fullName evidence="7">APC family permease</fullName>
    </submittedName>
</protein>
<dbReference type="Proteomes" id="UP001576784">
    <property type="component" value="Unassembled WGS sequence"/>
</dbReference>
<evidence type="ECO:0000256" key="4">
    <source>
        <dbReference type="ARBA" id="ARBA00023136"/>
    </source>
</evidence>
<feature type="domain" description="Amino acid permease/ SLC12A" evidence="6">
    <location>
        <begin position="17"/>
        <end position="406"/>
    </location>
</feature>
<feature type="transmembrane region" description="Helical" evidence="5">
    <location>
        <begin position="41"/>
        <end position="62"/>
    </location>
</feature>
<comment type="caution">
    <text evidence="7">The sequence shown here is derived from an EMBL/GenBank/DDBJ whole genome shotgun (WGS) entry which is preliminary data.</text>
</comment>
<feature type="transmembrane region" description="Helical" evidence="5">
    <location>
        <begin position="388"/>
        <end position="406"/>
    </location>
</feature>
<gene>
    <name evidence="7" type="ORF">ACE1CI_01320</name>
</gene>
<feature type="transmembrane region" description="Helical" evidence="5">
    <location>
        <begin position="236"/>
        <end position="256"/>
    </location>
</feature>
<keyword evidence="8" id="KW-1185">Reference proteome</keyword>
<feature type="transmembrane region" description="Helical" evidence="5">
    <location>
        <begin position="12"/>
        <end position="35"/>
    </location>
</feature>
<name>A0ABV4XIN7_9CYAN</name>
<organism evidence="7 8">
    <name type="scientific">Floridaenema flaviceps BLCC-F50</name>
    <dbReference type="NCBI Taxonomy" id="3153642"/>
    <lineage>
        <taxon>Bacteria</taxon>
        <taxon>Bacillati</taxon>
        <taxon>Cyanobacteriota</taxon>
        <taxon>Cyanophyceae</taxon>
        <taxon>Oscillatoriophycideae</taxon>
        <taxon>Aerosakkonematales</taxon>
        <taxon>Aerosakkonemataceae</taxon>
        <taxon>Floridanema</taxon>
        <taxon>Floridanema flaviceps</taxon>
    </lineage>
</organism>
<dbReference type="InterPro" id="IPR004841">
    <property type="entry name" value="AA-permease/SLC12A_dom"/>
</dbReference>